<reference evidence="1 2" key="1">
    <citation type="submission" date="2017-06" db="EMBL/GenBank/DDBJ databases">
        <title>Genome sequencing of cyanobaciteial culture collection at National Institute for Environmental Studies (NIES).</title>
        <authorList>
            <person name="Hirose Y."/>
            <person name="Shimura Y."/>
            <person name="Fujisawa T."/>
            <person name="Nakamura Y."/>
            <person name="Kawachi M."/>
        </authorList>
    </citation>
    <scope>NUCLEOTIDE SEQUENCE [LARGE SCALE GENOMIC DNA]</scope>
    <source>
        <strain evidence="1 2">NIES-2135</strain>
    </source>
</reference>
<dbReference type="AlphaFoldDB" id="A0A1Z4JE19"/>
<accession>A0A1Z4JE19</accession>
<sequence length="68" mass="7844">MNIENDSSDLVADILERFQTLINENLSEDEIEARLKTDFTEEEQKIISETFLSLLEAGETERHFPLDG</sequence>
<organism evidence="1 2">
    <name type="scientific">Leptolyngbya boryana NIES-2135</name>
    <dbReference type="NCBI Taxonomy" id="1973484"/>
    <lineage>
        <taxon>Bacteria</taxon>
        <taxon>Bacillati</taxon>
        <taxon>Cyanobacteriota</taxon>
        <taxon>Cyanophyceae</taxon>
        <taxon>Leptolyngbyales</taxon>
        <taxon>Leptolyngbyaceae</taxon>
        <taxon>Leptolyngbya group</taxon>
        <taxon>Leptolyngbya</taxon>
    </lineage>
</organism>
<dbReference type="EMBL" id="AP018203">
    <property type="protein sequence ID" value="BAY54893.1"/>
    <property type="molecule type" value="Genomic_DNA"/>
</dbReference>
<protein>
    <submittedName>
        <fullName evidence="1">Uncharacterized protein</fullName>
    </submittedName>
</protein>
<evidence type="ECO:0000313" key="2">
    <source>
        <dbReference type="Proteomes" id="UP000217895"/>
    </source>
</evidence>
<keyword evidence="2" id="KW-1185">Reference proteome</keyword>
<evidence type="ECO:0000313" key="1">
    <source>
        <dbReference type="EMBL" id="BAY54893.1"/>
    </source>
</evidence>
<name>A0A1Z4JE19_LEPBY</name>
<dbReference type="Proteomes" id="UP000217895">
    <property type="component" value="Chromosome"/>
</dbReference>
<gene>
    <name evidence="1" type="ORF">NIES2135_17110</name>
</gene>
<proteinExistence type="predicted"/>